<evidence type="ECO:0000313" key="5">
    <source>
        <dbReference type="Proteomes" id="UP001642464"/>
    </source>
</evidence>
<gene>
    <name evidence="4" type="ORF">SCF082_LOCUS35877</name>
</gene>
<dbReference type="Proteomes" id="UP001642464">
    <property type="component" value="Unassembled WGS sequence"/>
</dbReference>
<organism evidence="4 5">
    <name type="scientific">Durusdinium trenchii</name>
    <dbReference type="NCBI Taxonomy" id="1381693"/>
    <lineage>
        <taxon>Eukaryota</taxon>
        <taxon>Sar</taxon>
        <taxon>Alveolata</taxon>
        <taxon>Dinophyceae</taxon>
        <taxon>Suessiales</taxon>
        <taxon>Symbiodiniaceae</taxon>
        <taxon>Durusdinium</taxon>
    </lineage>
</organism>
<keyword evidence="5" id="KW-1185">Reference proteome</keyword>
<protein>
    <recommendedName>
        <fullName evidence="3">Autophagy protein ATG17-like domain-containing protein</fullName>
    </recommendedName>
</protein>
<accession>A0ABP0PAW7</accession>
<evidence type="ECO:0000256" key="1">
    <source>
        <dbReference type="ARBA" id="ARBA00023006"/>
    </source>
</evidence>
<name>A0ABP0PAW7_9DINO</name>
<dbReference type="InterPro" id="IPR040040">
    <property type="entry name" value="ATG11"/>
</dbReference>
<proteinExistence type="predicted"/>
<dbReference type="PANTHER" id="PTHR13222:SF1">
    <property type="entry name" value="RB1-INDUCIBLE COILED-COIL PROTEIN 1"/>
    <property type="match status" value="1"/>
</dbReference>
<feature type="region of interest" description="Disordered" evidence="2">
    <location>
        <begin position="544"/>
        <end position="563"/>
    </location>
</feature>
<evidence type="ECO:0000259" key="3">
    <source>
        <dbReference type="Pfam" id="PF04108"/>
    </source>
</evidence>
<dbReference type="EMBL" id="CAXAMM010034669">
    <property type="protein sequence ID" value="CAK9073182.1"/>
    <property type="molecule type" value="Genomic_DNA"/>
</dbReference>
<comment type="caution">
    <text evidence="4">The sequence shown here is derived from an EMBL/GenBank/DDBJ whole genome shotgun (WGS) entry which is preliminary data.</text>
</comment>
<reference evidence="4 5" key="1">
    <citation type="submission" date="2024-02" db="EMBL/GenBank/DDBJ databases">
        <authorList>
            <person name="Chen Y."/>
            <person name="Shah S."/>
            <person name="Dougan E. K."/>
            <person name="Thang M."/>
            <person name="Chan C."/>
        </authorList>
    </citation>
    <scope>NUCLEOTIDE SEQUENCE [LARGE SCALE GENOMIC DNA]</scope>
</reference>
<dbReference type="PANTHER" id="PTHR13222">
    <property type="entry name" value="RB1-INDUCIBLE COILED-COIL"/>
    <property type="match status" value="1"/>
</dbReference>
<keyword evidence="1" id="KW-0072">Autophagy</keyword>
<evidence type="ECO:0000313" key="4">
    <source>
        <dbReference type="EMBL" id="CAK9073182.1"/>
    </source>
</evidence>
<sequence>MEGCLRNPQVRSRDADLSWVGRGSARSRLRVSKAAGFGEATRSRALEFAAGGFDCPDLQWQRAELVPQTHDALDVYFFTKQCLETQAEVIPERLDAKDPSLASFGGAEEQDDVLGQRCEDVIDPAFEAFRSNIAEVRARIAESRPVSALASRCEQRVIAQRAAARAVLENLKSHRAACSRSISLLVQKSNRVQVKLSDCLEKAESAMKALESVELHESLQSETRRCLADVVPRDRILRFTGALEGEGAQLLQRLEKLQRQDSQLEGMCEQVAERVEQLIEEDSARTSEGMIGRNTRISVEKPFSCAQVAEVSTEAKAIHEEQARAQSELPRLRALVPSAGAAPATVLEDEKRSALLRDRVTTACANVHTALDQLQSCWDRQHQMFVQRLREVAYVQSKVRYVERQAALLEEEVNAQSNHAQHIVRLQKLPKAYNSALREVALRRQFRERYVAQAEKARAALSRMVEAENSRRGHERYSCYLPADLVQGLGAFAPVATVEVPDFDAELPEILMSSLEAVWDAGRLDTASMSSLRDNVLSSMGEVPLTQGSEAPQGASEAKEDAFAAAESRIAELEARNKALEEQLAMRQEQAATSAPES</sequence>
<dbReference type="InterPro" id="IPR045326">
    <property type="entry name" value="ATG17-like_dom"/>
</dbReference>
<evidence type="ECO:0000256" key="2">
    <source>
        <dbReference type="SAM" id="MobiDB-lite"/>
    </source>
</evidence>
<feature type="domain" description="Autophagy protein ATG17-like" evidence="3">
    <location>
        <begin position="140"/>
        <end position="472"/>
    </location>
</feature>
<dbReference type="Pfam" id="PF04108">
    <property type="entry name" value="ATG17_like"/>
    <property type="match status" value="1"/>
</dbReference>